<dbReference type="VEuPathDB" id="FungiDB:FGRAMPH1_01G00369"/>
<keyword evidence="4 6" id="KW-0472">Membrane</keyword>
<proteinExistence type="predicted"/>
<dbReference type="EMBL" id="HG970332">
    <property type="protein sequence ID" value="CEF71984.1"/>
    <property type="molecule type" value="Genomic_DNA"/>
</dbReference>
<sequence length="134" mass="14117">MSENASSCRISEARAALRSAGVSLPPDLSTASSTTHKSASSTSNSNNRDDDEDTGSSGGGLSSGAAAGIVVAVGLMVIMLLVALWWFMKRRKATQGVKNTDESGQLWNQQIYKVPDTTETSDEVVEIPRNGLRG</sequence>
<reference evidence="8 9" key="2">
    <citation type="journal article" date="2010" name="Nature">
        <title>Comparative genomics reveals mobile pathogenicity chromosomes in Fusarium.</title>
        <authorList>
            <person name="Ma L.J."/>
            <person name="van der Does H.C."/>
            <person name="Borkovich K.A."/>
            <person name="Coleman J.J."/>
            <person name="Daboussi M.J."/>
            <person name="Di Pietro A."/>
            <person name="Dufresne M."/>
            <person name="Freitag M."/>
            <person name="Grabherr M."/>
            <person name="Henrissat B."/>
            <person name="Houterman P.M."/>
            <person name="Kang S."/>
            <person name="Shim W.B."/>
            <person name="Woloshuk C."/>
            <person name="Xie X."/>
            <person name="Xu J.R."/>
            <person name="Antoniw J."/>
            <person name="Baker S.E."/>
            <person name="Bluhm B.H."/>
            <person name="Breakspear A."/>
            <person name="Brown D.W."/>
            <person name="Butchko R.A."/>
            <person name="Chapman S."/>
            <person name="Coulson R."/>
            <person name="Coutinho P.M."/>
            <person name="Danchin E.G."/>
            <person name="Diener A."/>
            <person name="Gale L.R."/>
            <person name="Gardiner D.M."/>
            <person name="Goff S."/>
            <person name="Hammond-Kosack K.E."/>
            <person name="Hilburn K."/>
            <person name="Hua-Van A."/>
            <person name="Jonkers W."/>
            <person name="Kazan K."/>
            <person name="Kodira C.D."/>
            <person name="Koehrsen M."/>
            <person name="Kumar L."/>
            <person name="Lee Y.H."/>
            <person name="Li L."/>
            <person name="Manners J.M."/>
            <person name="Miranda-Saavedra D."/>
            <person name="Mukherjee M."/>
            <person name="Park G."/>
            <person name="Park J."/>
            <person name="Park S.Y."/>
            <person name="Proctor R.H."/>
            <person name="Regev A."/>
            <person name="Ruiz-Roldan M.C."/>
            <person name="Sain D."/>
            <person name="Sakthikumar S."/>
            <person name="Sykes S."/>
            <person name="Schwartz D.C."/>
            <person name="Turgeon B.G."/>
            <person name="Wapinski I."/>
            <person name="Yoder O."/>
            <person name="Young S."/>
            <person name="Zeng Q."/>
            <person name="Zhou S."/>
            <person name="Galagan J."/>
            <person name="Cuomo C.A."/>
            <person name="Kistler H.C."/>
            <person name="Rep M."/>
        </authorList>
    </citation>
    <scope>GENOME REANNOTATION</scope>
    <source>
        <strain evidence="9">ATCC MYA-4620 / CBS 123657 / FGSC 9075 / NRRL 31084 / PH-1</strain>
        <strain evidence="8">PH-1 / ATCC MYA-4620 / FGSC 9075 / NRRL 31084</strain>
    </source>
</reference>
<evidence type="ECO:0000256" key="5">
    <source>
        <dbReference type="SAM" id="MobiDB-lite"/>
    </source>
</evidence>
<reference evidence="8 9" key="1">
    <citation type="journal article" date="2007" name="Science">
        <title>The Fusarium graminearum genome reveals a link between localized polymorphism and pathogen specialization.</title>
        <authorList>
            <person name="Cuomo C.A."/>
            <person name="Gueldener U."/>
            <person name="Xu J.-R."/>
            <person name="Trail F."/>
            <person name="Turgeon B.G."/>
            <person name="Di Pietro A."/>
            <person name="Walton J.D."/>
            <person name="Ma L.-J."/>
            <person name="Baker S.E."/>
            <person name="Rep M."/>
            <person name="Adam G."/>
            <person name="Antoniw J."/>
            <person name="Baldwin T."/>
            <person name="Calvo S.E."/>
            <person name="Chang Y.-L."/>
            <person name="DeCaprio D."/>
            <person name="Gale L.R."/>
            <person name="Gnerre S."/>
            <person name="Goswami R.S."/>
            <person name="Hammond-Kosack K."/>
            <person name="Harris L.J."/>
            <person name="Hilburn K."/>
            <person name="Kennell J.C."/>
            <person name="Kroken S."/>
            <person name="Magnuson J.K."/>
            <person name="Mannhaupt G."/>
            <person name="Mauceli E.W."/>
            <person name="Mewes H.-W."/>
            <person name="Mitterbauer R."/>
            <person name="Muehlbauer G."/>
            <person name="Muensterkoetter M."/>
            <person name="Nelson D."/>
            <person name="O'Donnell K."/>
            <person name="Ouellet T."/>
            <person name="Qi W."/>
            <person name="Quesneville H."/>
            <person name="Roncero M.I.G."/>
            <person name="Seong K.-Y."/>
            <person name="Tetko I.V."/>
            <person name="Urban M."/>
            <person name="Waalwijk C."/>
            <person name="Ward T.J."/>
            <person name="Yao J."/>
            <person name="Birren B.W."/>
            <person name="Kistler H.C."/>
        </authorList>
    </citation>
    <scope>NUCLEOTIDE SEQUENCE [LARGE SCALE GENOMIC DNA]</scope>
    <source>
        <strain evidence="9">ATCC MYA-4620 / CBS 123657 / FGSC 9075 / NRRL 31084 / PH-1</strain>
        <strain evidence="8">PH-1 / ATCC MYA-4620 / FGSC 9075 / NRRL 31084</strain>
    </source>
</reference>
<dbReference type="Proteomes" id="UP000070720">
    <property type="component" value="Chromosome 1"/>
</dbReference>
<keyword evidence="3 6" id="KW-1133">Transmembrane helix</keyword>
<dbReference type="RefSeq" id="XP_011315738.1">
    <property type="nucleotide sequence ID" value="XM_011317436.1"/>
</dbReference>
<accession>I1R9J3</accession>
<evidence type="ECO:0000256" key="3">
    <source>
        <dbReference type="ARBA" id="ARBA00022989"/>
    </source>
</evidence>
<evidence type="ECO:0000313" key="7">
    <source>
        <dbReference type="EMBL" id="CEF71984.1"/>
    </source>
</evidence>
<evidence type="ECO:0000256" key="2">
    <source>
        <dbReference type="ARBA" id="ARBA00022692"/>
    </source>
</evidence>
<accession>A0A098CZB8</accession>
<gene>
    <name evidence="8" type="primary">FG00135.1</name>
    <name evidence="7" type="ORF">FGRAMPH1_01T00369</name>
</gene>
<dbReference type="AlphaFoldDB" id="I1R9J3"/>
<name>I1R9J3_GIBZE</name>
<feature type="transmembrane region" description="Helical" evidence="6">
    <location>
        <begin position="65"/>
        <end position="88"/>
    </location>
</feature>
<protein>
    <submittedName>
        <fullName evidence="7">Chromosome 1, complete genome</fullName>
    </submittedName>
</protein>
<organism evidence="7 9">
    <name type="scientific">Gibberella zeae (strain ATCC MYA-4620 / CBS 123657 / FGSC 9075 / NRRL 31084 / PH-1)</name>
    <name type="common">Wheat head blight fungus</name>
    <name type="synonym">Fusarium graminearum</name>
    <dbReference type="NCBI Taxonomy" id="229533"/>
    <lineage>
        <taxon>Eukaryota</taxon>
        <taxon>Fungi</taxon>
        <taxon>Dikarya</taxon>
        <taxon>Ascomycota</taxon>
        <taxon>Pezizomycotina</taxon>
        <taxon>Sordariomycetes</taxon>
        <taxon>Hypocreomycetidae</taxon>
        <taxon>Hypocreales</taxon>
        <taxon>Nectriaceae</taxon>
        <taxon>Fusarium</taxon>
    </lineage>
</organism>
<dbReference type="HOGENOM" id="CLU_1896415_0_0_1"/>
<feature type="region of interest" description="Disordered" evidence="5">
    <location>
        <begin position="21"/>
        <end position="61"/>
    </location>
</feature>
<feature type="compositionally biased region" description="Low complexity" evidence="5">
    <location>
        <begin position="29"/>
        <end position="46"/>
    </location>
</feature>
<evidence type="ECO:0000313" key="8">
    <source>
        <dbReference type="EnsemblFungi" id="CEF71984"/>
    </source>
</evidence>
<dbReference type="PANTHER" id="PTHR15549">
    <property type="entry name" value="PAIRED IMMUNOGLOBULIN-LIKE TYPE 2 RECEPTOR"/>
    <property type="match status" value="1"/>
</dbReference>
<keyword evidence="2 6" id="KW-0812">Transmembrane</keyword>
<evidence type="ECO:0000256" key="1">
    <source>
        <dbReference type="ARBA" id="ARBA00004167"/>
    </source>
</evidence>
<evidence type="ECO:0000256" key="6">
    <source>
        <dbReference type="SAM" id="Phobius"/>
    </source>
</evidence>
<dbReference type="InterPro" id="IPR051694">
    <property type="entry name" value="Immunoregulatory_rcpt-like"/>
</dbReference>
<keyword evidence="9" id="KW-1185">Reference proteome</keyword>
<dbReference type="PANTHER" id="PTHR15549:SF26">
    <property type="entry name" value="AXIAL BUDDING PATTERN PROTEIN 2-RELATED"/>
    <property type="match status" value="1"/>
</dbReference>
<reference evidence="8" key="4">
    <citation type="submission" date="2017-01" db="UniProtKB">
        <authorList>
            <consortium name="EnsemblFungi"/>
        </authorList>
    </citation>
    <scope>IDENTIFICATION</scope>
    <source>
        <strain evidence="8">PH-1 / ATCC MYA-4620 / FGSC 9075 / NRRL 31084</strain>
    </source>
</reference>
<dbReference type="GO" id="GO:0071944">
    <property type="term" value="C:cell periphery"/>
    <property type="evidence" value="ECO:0007669"/>
    <property type="project" value="UniProtKB-ARBA"/>
</dbReference>
<evidence type="ECO:0000313" key="9">
    <source>
        <dbReference type="Proteomes" id="UP000070720"/>
    </source>
</evidence>
<dbReference type="KEGG" id="fgr:FGSG_00135"/>
<comment type="subcellular location">
    <subcellularLocation>
        <location evidence="1">Membrane</location>
        <topology evidence="1">Single-pass membrane protein</topology>
    </subcellularLocation>
</comment>
<dbReference type="InParanoid" id="I1R9J3"/>
<dbReference type="GO" id="GO:0016020">
    <property type="term" value="C:membrane"/>
    <property type="evidence" value="ECO:0007669"/>
    <property type="project" value="UniProtKB-SubCell"/>
</dbReference>
<dbReference type="EnsemblFungi" id="CEF71984">
    <property type="protein sequence ID" value="CEF71984"/>
    <property type="gene ID" value="FGRRES_00135"/>
</dbReference>
<evidence type="ECO:0000256" key="4">
    <source>
        <dbReference type="ARBA" id="ARBA00023136"/>
    </source>
</evidence>
<reference evidence="7 9" key="3">
    <citation type="journal article" date="2015" name="BMC Genomics">
        <title>The completed genome sequence of the pathogenic ascomycete fungus Fusarium graminearum.</title>
        <authorList>
            <person name="King R."/>
            <person name="Urban M."/>
            <person name="Hammond-Kosack M.C."/>
            <person name="Hassani-Pak K."/>
            <person name="Hammond-Kosack K.E."/>
        </authorList>
    </citation>
    <scope>NUCLEOTIDE SEQUENCE [LARGE SCALE GENOMIC DNA]</scope>
    <source>
        <strain evidence="9">ATCC MYA-4620 / CBS 123657 / FGSC 9075 / NRRL 31084 / PH-1</strain>
        <strain evidence="7">PH-1</strain>
    </source>
</reference>